<dbReference type="EMBL" id="OIVN01002347">
    <property type="protein sequence ID" value="SPD02890.1"/>
    <property type="molecule type" value="Genomic_DNA"/>
</dbReference>
<dbReference type="CDD" id="cd09272">
    <property type="entry name" value="RNase_HI_RT_Ty1"/>
    <property type="match status" value="1"/>
</dbReference>
<evidence type="ECO:0000313" key="3">
    <source>
        <dbReference type="EMBL" id="SPD02890.1"/>
    </source>
</evidence>
<dbReference type="Gene3D" id="3.30.420.10">
    <property type="entry name" value="Ribonuclease H-like superfamily/Ribonuclease H"/>
    <property type="match status" value="1"/>
</dbReference>
<dbReference type="InterPro" id="IPR036397">
    <property type="entry name" value="RNaseH_sf"/>
</dbReference>
<accession>A0A2N9GU54</accession>
<dbReference type="Pfam" id="PF07727">
    <property type="entry name" value="RVT_2"/>
    <property type="match status" value="2"/>
</dbReference>
<organism evidence="3">
    <name type="scientific">Fagus sylvatica</name>
    <name type="common">Beechnut</name>
    <dbReference type="NCBI Taxonomy" id="28930"/>
    <lineage>
        <taxon>Eukaryota</taxon>
        <taxon>Viridiplantae</taxon>
        <taxon>Streptophyta</taxon>
        <taxon>Embryophyta</taxon>
        <taxon>Tracheophyta</taxon>
        <taxon>Spermatophyta</taxon>
        <taxon>Magnoliopsida</taxon>
        <taxon>eudicotyledons</taxon>
        <taxon>Gunneridae</taxon>
        <taxon>Pentapetalae</taxon>
        <taxon>rosids</taxon>
        <taxon>fabids</taxon>
        <taxon>Fagales</taxon>
        <taxon>Fagaceae</taxon>
        <taxon>Fagus</taxon>
    </lineage>
</organism>
<evidence type="ECO:0000256" key="1">
    <source>
        <dbReference type="SAM" id="MobiDB-lite"/>
    </source>
</evidence>
<feature type="domain" description="Reverse transcriptase Ty1/copia-type" evidence="2">
    <location>
        <begin position="716"/>
        <end position="787"/>
    </location>
</feature>
<proteinExistence type="predicted"/>
<dbReference type="SUPFAM" id="SSF53098">
    <property type="entry name" value="Ribonuclease H-like"/>
    <property type="match status" value="1"/>
</dbReference>
<dbReference type="InterPro" id="IPR043502">
    <property type="entry name" value="DNA/RNA_pol_sf"/>
</dbReference>
<feature type="domain" description="Reverse transcriptase Ty1/copia-type" evidence="2">
    <location>
        <begin position="582"/>
        <end position="672"/>
    </location>
</feature>
<feature type="compositionally biased region" description="Basic and acidic residues" evidence="1">
    <location>
        <begin position="65"/>
        <end position="79"/>
    </location>
</feature>
<reference evidence="3" key="1">
    <citation type="submission" date="2018-02" db="EMBL/GenBank/DDBJ databases">
        <authorList>
            <person name="Cohen D.B."/>
            <person name="Kent A.D."/>
        </authorList>
    </citation>
    <scope>NUCLEOTIDE SEQUENCE</scope>
</reference>
<dbReference type="SUPFAM" id="SSF56672">
    <property type="entry name" value="DNA/RNA polymerases"/>
    <property type="match status" value="1"/>
</dbReference>
<dbReference type="PANTHER" id="PTHR11439:SF467">
    <property type="entry name" value="INTEGRASE CATALYTIC DOMAIN-CONTAINING PROTEIN"/>
    <property type="match status" value="1"/>
</dbReference>
<dbReference type="InterPro" id="IPR013103">
    <property type="entry name" value="RVT_2"/>
</dbReference>
<feature type="compositionally biased region" description="Low complexity" evidence="1">
    <location>
        <begin position="480"/>
        <end position="499"/>
    </location>
</feature>
<dbReference type="Pfam" id="PF05278">
    <property type="entry name" value="PEARLI-4"/>
    <property type="match status" value="1"/>
</dbReference>
<feature type="compositionally biased region" description="Low complexity" evidence="1">
    <location>
        <begin position="455"/>
        <end position="468"/>
    </location>
</feature>
<dbReference type="PANTHER" id="PTHR11439">
    <property type="entry name" value="GAG-POL-RELATED RETROTRANSPOSON"/>
    <property type="match status" value="1"/>
</dbReference>
<sequence>MGGKEPVKGGEHPIDGEEETKRNKKEGGVKGERWWWRLAGGWGGVTRPRSDRLRSRSVARVTPGEGERESRRRWARGREEEEGGGWAEARVNESSSSNMPVCEEVAGERSIMMAEQELKEQDVQAVVVFTDTALQGDDEEMGTYSPDRVSCKSFGPSLFHMASTFCDISSDATSRFDNTVERTAVPHRDSLGLVGAAATALGSVTLWCWSSVAHAKPRDLRSPQVVLPSPFVGSATAASLGFSLFKSDQICIFGILCDRLGLTSLGGNFSAPTATIATGTPTACHVRSEAPTWILDSGANDHMTDSSTSHISHKGDVFLSSDILLSSVLHVPNFAFNLLSVSRLAKSLNCAKGILQQLSCPYTPEQNGVAERKNCHIMSIVRCLLSGMHVPKSYWHMAVLTAVYLINRTPSRVLHGYSAMSKAYRCYDPVSDLSPSIEITSPLAHPVPIFDSMVPESSSPPVQGSSPPLQVYTRRPRTQSPLPDSSLDPGSGMSPTPLVSTPPPPTSRYPSRVHQAPSRFGWLSSTNHPISQYISYFGLSDSYRAFIGKLESVSIPRSVSAALQGPKWVTAMQAEMNAIQTNQTWELVPLPAGEKTVGCKWVFTVKYMADSSVDRYKARLVAKGFTQVPGKDFGATFAPVAKLTSVRLLVSLAASHSWPLHQLDIKNAFLHGLGLAVLVKSYCLWSLSVAILITLVSFIDTLMVAVSSSWYMWMTLFFIGDDALGISQVKQDLGKVFDVKDLGSLRYFLGIKVARSRNGISLSQRKYTLDLLQDTGMLGCRPASTPMDPNLKLSTESGDLLPNPSMYQRLVGRLIYLTNTRPDLTFVVSVVSQFMHAPCTTHLDAVYHILRYLKTSPGLGLFYSAGHQSGLSCFTDADYAGSQTDRRSTTGLSTFYGNHLISWKSKKQAVVSRSSAEAEYRAMAQGTCEILWLRSILNELGFTEKDSSQLFCDNKSAIMLASDSVLHERSKHIEVDIHFIREKIRSGIIVPSFVPSSDQTTDVLTKPVGPSLLQSSIVKTLFSYSVSLESAPTLRAIIEKYGDIARDCRLKSPEMLKDLLEKVCTTVWTLQKLQFNELKEHDLAFLNDVIIVAEGAKLDMASPPSYDETMETVDLIPQYKNLKYDLATTTELLISKMEILDSKKLEILKLQSECRIMV</sequence>
<dbReference type="InterPro" id="IPR012337">
    <property type="entry name" value="RNaseH-like_sf"/>
</dbReference>
<evidence type="ECO:0000259" key="2">
    <source>
        <dbReference type="Pfam" id="PF07727"/>
    </source>
</evidence>
<dbReference type="AlphaFoldDB" id="A0A2N9GU54"/>
<name>A0A2N9GU54_FAGSY</name>
<feature type="region of interest" description="Disordered" evidence="1">
    <location>
        <begin position="454"/>
        <end position="512"/>
    </location>
</feature>
<dbReference type="InterPro" id="IPR007942">
    <property type="entry name" value="PLipase-like"/>
</dbReference>
<feature type="region of interest" description="Disordered" evidence="1">
    <location>
        <begin position="46"/>
        <end position="100"/>
    </location>
</feature>
<gene>
    <name evidence="3" type="ORF">FSB_LOCUS30772</name>
</gene>
<dbReference type="GO" id="GO:0003676">
    <property type="term" value="F:nucleic acid binding"/>
    <property type="evidence" value="ECO:0007669"/>
    <property type="project" value="InterPro"/>
</dbReference>
<protein>
    <recommendedName>
        <fullName evidence="2">Reverse transcriptase Ty1/copia-type domain-containing protein</fullName>
    </recommendedName>
</protein>
<feature type="region of interest" description="Disordered" evidence="1">
    <location>
        <begin position="1"/>
        <end position="30"/>
    </location>
</feature>